<comment type="caution">
    <text evidence="1">The sequence shown here is derived from an EMBL/GenBank/DDBJ whole genome shotgun (WGS) entry which is preliminary data.</text>
</comment>
<dbReference type="EMBL" id="MPTB01000042">
    <property type="protein sequence ID" value="OMD41999.1"/>
    <property type="molecule type" value="Genomic_DNA"/>
</dbReference>
<sequence>MPSILESLYHGSLFPNEHVIPKDSNYRPLNKQIIESIEIWKGKLSEGDFEELESLLELYSQVQGMDMTAAFVCGLKTGAAMMIEILVDD</sequence>
<evidence type="ECO:0000313" key="1">
    <source>
        <dbReference type="EMBL" id="OMD41999.1"/>
    </source>
</evidence>
<reference evidence="1 2" key="1">
    <citation type="submission" date="2016-10" db="EMBL/GenBank/DDBJ databases">
        <title>Paenibacillus species isolates.</title>
        <authorList>
            <person name="Beno S.M."/>
        </authorList>
    </citation>
    <scope>NUCLEOTIDE SEQUENCE [LARGE SCALE GENOMIC DNA]</scope>
    <source>
        <strain evidence="1 2">FSL H7-0744</strain>
    </source>
</reference>
<dbReference type="InterPro" id="IPR049215">
    <property type="entry name" value="DUF6809"/>
</dbReference>
<accession>A0ABX3H460</accession>
<dbReference type="Pfam" id="PF20648">
    <property type="entry name" value="DUF6809"/>
    <property type="match status" value="1"/>
</dbReference>
<dbReference type="Proteomes" id="UP000187412">
    <property type="component" value="Unassembled WGS sequence"/>
</dbReference>
<proteinExistence type="predicted"/>
<organism evidence="1 2">
    <name type="scientific">Paenibacillus borealis</name>
    <dbReference type="NCBI Taxonomy" id="160799"/>
    <lineage>
        <taxon>Bacteria</taxon>
        <taxon>Bacillati</taxon>
        <taxon>Bacillota</taxon>
        <taxon>Bacilli</taxon>
        <taxon>Bacillales</taxon>
        <taxon>Paenibacillaceae</taxon>
        <taxon>Paenibacillus</taxon>
    </lineage>
</organism>
<dbReference type="RefSeq" id="WP_076113463.1">
    <property type="nucleotide sequence ID" value="NZ_MPTB01000042.1"/>
</dbReference>
<protein>
    <submittedName>
        <fullName evidence="1">Uncharacterized protein</fullName>
    </submittedName>
</protein>
<evidence type="ECO:0000313" key="2">
    <source>
        <dbReference type="Proteomes" id="UP000187412"/>
    </source>
</evidence>
<name>A0ABX3H460_PAEBO</name>
<keyword evidence="2" id="KW-1185">Reference proteome</keyword>
<gene>
    <name evidence="1" type="ORF">BSK56_26370</name>
</gene>